<dbReference type="AlphaFoldDB" id="A0A3M7SMR5"/>
<dbReference type="Proteomes" id="UP000276133">
    <property type="component" value="Unassembled WGS sequence"/>
</dbReference>
<evidence type="ECO:0000313" key="1">
    <source>
        <dbReference type="EMBL" id="RNA36917.1"/>
    </source>
</evidence>
<protein>
    <submittedName>
        <fullName evidence="1">Acidic fibroblast growth factor intracellular-binding</fullName>
    </submittedName>
</protein>
<sequence>MGTVDICIGNNLIIDLDIFSLWVDGFTIDQCKTDILKKDPSARACKESIIIKDIIDNYHNFNRLEQYLQIPCRLREQLMFQVSEEMIEKLVERYYQYDPFVIREILNHKLTHKQRKDLDDIAEKTETRVRSCRRQFDNLRQIIRILDDLKGPIFRNIIENFCLPKALADDYTAIVFLARNQFDMSKRKLGYLVLDDFIYCANQMINNWSMSNTFENDTDFSRDFLLSFKELKILSEKEFIDEHKRLVLHGIAKVLNNNLTKDCRCLIIFEEMFKDLSRSLIDIAYSLNHSKDMKDLFFDLVERIIEPCKEAKVIKNEITIFLDEYRKKAHFVPDISKEYPKFSITFDKYILTISNCIIQMYH</sequence>
<keyword evidence="2" id="KW-1185">Reference proteome</keyword>
<comment type="caution">
    <text evidence="1">The sequence shown here is derived from an EMBL/GenBank/DDBJ whole genome shotgun (WGS) entry which is preliminary data.</text>
</comment>
<dbReference type="InterPro" id="IPR008614">
    <property type="entry name" value="FIBP"/>
</dbReference>
<proteinExistence type="predicted"/>
<reference evidence="1 2" key="1">
    <citation type="journal article" date="2018" name="Sci. Rep.">
        <title>Genomic signatures of local adaptation to the degree of environmental predictability in rotifers.</title>
        <authorList>
            <person name="Franch-Gras L."/>
            <person name="Hahn C."/>
            <person name="Garcia-Roger E.M."/>
            <person name="Carmona M.J."/>
            <person name="Serra M."/>
            <person name="Gomez A."/>
        </authorList>
    </citation>
    <scope>NUCLEOTIDE SEQUENCE [LARGE SCALE GENOMIC DNA]</scope>
    <source>
        <strain evidence="1">HYR1</strain>
    </source>
</reference>
<dbReference type="OrthoDB" id="16955at2759"/>
<dbReference type="PANTHER" id="PTHR13223">
    <property type="entry name" value="ACIDIC FIBROBLAST GROWTH FACTOR INTRACELLULAR BINDING PROTEIN"/>
    <property type="match status" value="1"/>
</dbReference>
<organism evidence="1 2">
    <name type="scientific">Brachionus plicatilis</name>
    <name type="common">Marine rotifer</name>
    <name type="synonym">Brachionus muelleri</name>
    <dbReference type="NCBI Taxonomy" id="10195"/>
    <lineage>
        <taxon>Eukaryota</taxon>
        <taxon>Metazoa</taxon>
        <taxon>Spiralia</taxon>
        <taxon>Gnathifera</taxon>
        <taxon>Rotifera</taxon>
        <taxon>Eurotatoria</taxon>
        <taxon>Monogononta</taxon>
        <taxon>Pseudotrocha</taxon>
        <taxon>Ploima</taxon>
        <taxon>Brachionidae</taxon>
        <taxon>Brachionus</taxon>
    </lineage>
</organism>
<dbReference type="GO" id="GO:0005634">
    <property type="term" value="C:nucleus"/>
    <property type="evidence" value="ECO:0007669"/>
    <property type="project" value="TreeGrafter"/>
</dbReference>
<gene>
    <name evidence="1" type="ORF">BpHYR1_037013</name>
</gene>
<dbReference type="STRING" id="10195.A0A3M7SMR5"/>
<name>A0A3M7SMR5_BRAPC</name>
<dbReference type="Pfam" id="PF05427">
    <property type="entry name" value="FIBP"/>
    <property type="match status" value="1"/>
</dbReference>
<dbReference type="EMBL" id="REGN01001111">
    <property type="protein sequence ID" value="RNA36917.1"/>
    <property type="molecule type" value="Genomic_DNA"/>
</dbReference>
<accession>A0A3M7SMR5</accession>
<dbReference type="PANTHER" id="PTHR13223:SF2">
    <property type="entry name" value="ACIDIC FIBROBLAST GROWTH FACTOR INTRACELLULAR-BINDING PROTEIN"/>
    <property type="match status" value="1"/>
</dbReference>
<evidence type="ECO:0000313" key="2">
    <source>
        <dbReference type="Proteomes" id="UP000276133"/>
    </source>
</evidence>